<comment type="caution">
    <text evidence="1">The sequence shown here is derived from an EMBL/GenBank/DDBJ whole genome shotgun (WGS) entry which is preliminary data.</text>
</comment>
<protein>
    <submittedName>
        <fullName evidence="1">Uncharacterized protein</fullName>
    </submittedName>
</protein>
<dbReference type="EMBL" id="JARBHB010000001">
    <property type="protein sequence ID" value="KAJ8896652.1"/>
    <property type="molecule type" value="Genomic_DNA"/>
</dbReference>
<organism evidence="1 2">
    <name type="scientific">Dryococelus australis</name>
    <dbReference type="NCBI Taxonomy" id="614101"/>
    <lineage>
        <taxon>Eukaryota</taxon>
        <taxon>Metazoa</taxon>
        <taxon>Ecdysozoa</taxon>
        <taxon>Arthropoda</taxon>
        <taxon>Hexapoda</taxon>
        <taxon>Insecta</taxon>
        <taxon>Pterygota</taxon>
        <taxon>Neoptera</taxon>
        <taxon>Polyneoptera</taxon>
        <taxon>Phasmatodea</taxon>
        <taxon>Verophasmatodea</taxon>
        <taxon>Anareolatae</taxon>
        <taxon>Phasmatidae</taxon>
        <taxon>Eurycanthinae</taxon>
        <taxon>Dryococelus</taxon>
    </lineage>
</organism>
<dbReference type="Proteomes" id="UP001159363">
    <property type="component" value="Chromosome 1"/>
</dbReference>
<evidence type="ECO:0000313" key="1">
    <source>
        <dbReference type="EMBL" id="KAJ8896652.1"/>
    </source>
</evidence>
<sequence length="110" mass="12904">MLNPHRMPHRDDRDIVMLYGRSSEKYQVRKTVFNNIHAFKEECICRLCMLLSEGENPHHKCGKSISGNAMSGLVIGTIMRHVFSLPVKISRYSKPLLQRQVRWQYHELPI</sequence>
<reference evidence="1 2" key="1">
    <citation type="submission" date="2023-02" db="EMBL/GenBank/DDBJ databases">
        <title>LHISI_Scaffold_Assembly.</title>
        <authorList>
            <person name="Stuart O.P."/>
            <person name="Cleave R."/>
            <person name="Magrath M.J.L."/>
            <person name="Mikheyev A.S."/>
        </authorList>
    </citation>
    <scope>NUCLEOTIDE SEQUENCE [LARGE SCALE GENOMIC DNA]</scope>
    <source>
        <strain evidence="1">Daus_M_001</strain>
        <tissue evidence="1">Leg muscle</tissue>
    </source>
</reference>
<keyword evidence="2" id="KW-1185">Reference proteome</keyword>
<proteinExistence type="predicted"/>
<evidence type="ECO:0000313" key="2">
    <source>
        <dbReference type="Proteomes" id="UP001159363"/>
    </source>
</evidence>
<gene>
    <name evidence="1" type="ORF">PR048_001996</name>
</gene>
<accession>A0ABQ9IJ12</accession>
<name>A0ABQ9IJ12_9NEOP</name>